<dbReference type="InterPro" id="IPR050455">
    <property type="entry name" value="Tpx_Peroxidase_subfamily"/>
</dbReference>
<evidence type="ECO:0000256" key="2">
    <source>
        <dbReference type="ARBA" id="ARBA00023284"/>
    </source>
</evidence>
<dbReference type="Pfam" id="PF08534">
    <property type="entry name" value="Redoxin"/>
    <property type="match status" value="1"/>
</dbReference>
<keyword evidence="1" id="KW-1015">Disulfide bond</keyword>
<accession>A0A3S3QV50</accession>
<evidence type="ECO:0000313" key="5">
    <source>
        <dbReference type="Proteomes" id="UP000287563"/>
    </source>
</evidence>
<keyword evidence="4" id="KW-0575">Peroxidase</keyword>
<dbReference type="RefSeq" id="WP_128782852.1">
    <property type="nucleotide sequence ID" value="NZ_JAKJSG010000140.1"/>
</dbReference>
<dbReference type="PROSITE" id="PS51352">
    <property type="entry name" value="THIOREDOXIN_2"/>
    <property type="match status" value="1"/>
</dbReference>
<dbReference type="Proteomes" id="UP000287563">
    <property type="component" value="Unassembled WGS sequence"/>
</dbReference>
<protein>
    <submittedName>
        <fullName evidence="4">Thiol peroxidase</fullName>
        <ecNumber evidence="4">1.11.1.-</ecNumber>
    </submittedName>
</protein>
<name>A0A3S3QV50_9GAMM</name>
<keyword evidence="5" id="KW-1185">Reference proteome</keyword>
<keyword evidence="2" id="KW-0676">Redox-active center</keyword>
<gene>
    <name evidence="4" type="ORF">EDI28_05885</name>
</gene>
<proteinExistence type="predicted"/>
<comment type="caution">
    <text evidence="4">The sequence shown here is derived from an EMBL/GenBank/DDBJ whole genome shotgun (WGS) entry which is preliminary data.</text>
</comment>
<keyword evidence="4" id="KW-0560">Oxidoreductase</keyword>
<dbReference type="InterPro" id="IPR036249">
    <property type="entry name" value="Thioredoxin-like_sf"/>
</dbReference>
<dbReference type="InterPro" id="IPR013740">
    <property type="entry name" value="Redoxin"/>
</dbReference>
<dbReference type="EC" id="1.11.1.-" evidence="4"/>
<dbReference type="PANTHER" id="PTHR43110:SF1">
    <property type="entry name" value="THIOL PEROXIDASE"/>
    <property type="match status" value="1"/>
</dbReference>
<dbReference type="EMBL" id="RJLM01000001">
    <property type="protein sequence ID" value="RWX57546.1"/>
    <property type="molecule type" value="Genomic_DNA"/>
</dbReference>
<evidence type="ECO:0000259" key="3">
    <source>
        <dbReference type="PROSITE" id="PS51352"/>
    </source>
</evidence>
<sequence length="169" mass="19014">MNNNVHDSTINVLGDFPNVGQVTKKFTLTKDDFDTITHSDLYGKKCILFSFLSVDMPICAESVREFNRLAYRMKDVEVICISVDTPFTLNRFCQREGLDYITAASCFSSSEFSLDFGIKIDNPMLSGFTARAVFCLNEHGLITHSQIVEDINQLPDYESVVSALRTSND</sequence>
<dbReference type="PANTHER" id="PTHR43110">
    <property type="entry name" value="THIOL PEROXIDASE"/>
    <property type="match status" value="1"/>
</dbReference>
<feature type="domain" description="Thioredoxin" evidence="3">
    <location>
        <begin position="17"/>
        <end position="169"/>
    </location>
</feature>
<dbReference type="GO" id="GO:0004601">
    <property type="term" value="F:peroxidase activity"/>
    <property type="evidence" value="ECO:0007669"/>
    <property type="project" value="UniProtKB-KW"/>
</dbReference>
<dbReference type="OrthoDB" id="9781543at2"/>
<dbReference type="InterPro" id="IPR013766">
    <property type="entry name" value="Thioredoxin_domain"/>
</dbReference>
<dbReference type="SUPFAM" id="SSF52833">
    <property type="entry name" value="Thioredoxin-like"/>
    <property type="match status" value="1"/>
</dbReference>
<dbReference type="AlphaFoldDB" id="A0A3S3QV50"/>
<evidence type="ECO:0000313" key="4">
    <source>
        <dbReference type="EMBL" id="RWX57546.1"/>
    </source>
</evidence>
<reference evidence="4 5" key="1">
    <citation type="submission" date="2018-11" db="EMBL/GenBank/DDBJ databases">
        <title>Photobacterium sp. BEI247 sp. nov., a marine bacterium isolated from Yongle Blue Hole in the South China Sea.</title>
        <authorList>
            <person name="Wang X."/>
        </authorList>
    </citation>
    <scope>NUCLEOTIDE SEQUENCE [LARGE SCALE GENOMIC DNA]</scope>
    <source>
        <strain evidence="5">BEI247</strain>
    </source>
</reference>
<evidence type="ECO:0000256" key="1">
    <source>
        <dbReference type="ARBA" id="ARBA00023157"/>
    </source>
</evidence>
<organism evidence="4 5">
    <name type="scientific">Photobacterium chitinilyticum</name>
    <dbReference type="NCBI Taxonomy" id="2485123"/>
    <lineage>
        <taxon>Bacteria</taxon>
        <taxon>Pseudomonadati</taxon>
        <taxon>Pseudomonadota</taxon>
        <taxon>Gammaproteobacteria</taxon>
        <taxon>Vibrionales</taxon>
        <taxon>Vibrionaceae</taxon>
        <taxon>Photobacterium</taxon>
    </lineage>
</organism>
<dbReference type="Gene3D" id="3.40.30.10">
    <property type="entry name" value="Glutaredoxin"/>
    <property type="match status" value="1"/>
</dbReference>
<dbReference type="NCBIfam" id="NF001808">
    <property type="entry name" value="PRK00522.1"/>
    <property type="match status" value="1"/>
</dbReference>